<dbReference type="RefSeq" id="WP_343767148.1">
    <property type="nucleotide sequence ID" value="NZ_BAAACF010000001.1"/>
</dbReference>
<keyword evidence="1" id="KW-0812">Transmembrane</keyword>
<feature type="transmembrane region" description="Helical" evidence="1">
    <location>
        <begin position="172"/>
        <end position="197"/>
    </location>
</feature>
<evidence type="ECO:0008006" key="4">
    <source>
        <dbReference type="Google" id="ProtNLM"/>
    </source>
</evidence>
<evidence type="ECO:0000313" key="3">
    <source>
        <dbReference type="Proteomes" id="UP001500339"/>
    </source>
</evidence>
<protein>
    <recommendedName>
        <fullName evidence="4">Beta-carotene 15,15'-monooxygenase</fullName>
    </recommendedName>
</protein>
<feature type="transmembrane region" description="Helical" evidence="1">
    <location>
        <begin position="59"/>
        <end position="81"/>
    </location>
</feature>
<evidence type="ECO:0000313" key="2">
    <source>
        <dbReference type="EMBL" id="GAA0720200.1"/>
    </source>
</evidence>
<feature type="transmembrane region" description="Helical" evidence="1">
    <location>
        <begin position="102"/>
        <end position="122"/>
    </location>
</feature>
<evidence type="ECO:0000256" key="1">
    <source>
        <dbReference type="SAM" id="Phobius"/>
    </source>
</evidence>
<feature type="transmembrane region" description="Helical" evidence="1">
    <location>
        <begin position="128"/>
        <end position="151"/>
    </location>
</feature>
<dbReference type="Proteomes" id="UP001500339">
    <property type="component" value="Unassembled WGS sequence"/>
</dbReference>
<feature type="transmembrane region" description="Helical" evidence="1">
    <location>
        <begin position="209"/>
        <end position="230"/>
    </location>
</feature>
<gene>
    <name evidence="2" type="ORF">GCM10008905_09140</name>
</gene>
<proteinExistence type="predicted"/>
<comment type="caution">
    <text evidence="2">The sequence shown here is derived from an EMBL/GenBank/DDBJ whole genome shotgun (WGS) entry which is preliminary data.</text>
</comment>
<organism evidence="2 3">
    <name type="scientific">Clostridium malenominatum</name>
    <dbReference type="NCBI Taxonomy" id="1539"/>
    <lineage>
        <taxon>Bacteria</taxon>
        <taxon>Bacillati</taxon>
        <taxon>Bacillota</taxon>
        <taxon>Clostridia</taxon>
        <taxon>Eubacteriales</taxon>
        <taxon>Clostridiaceae</taxon>
        <taxon>Clostridium</taxon>
    </lineage>
</organism>
<reference evidence="2 3" key="1">
    <citation type="journal article" date="2019" name="Int. J. Syst. Evol. Microbiol.">
        <title>The Global Catalogue of Microorganisms (GCM) 10K type strain sequencing project: providing services to taxonomists for standard genome sequencing and annotation.</title>
        <authorList>
            <consortium name="The Broad Institute Genomics Platform"/>
            <consortium name="The Broad Institute Genome Sequencing Center for Infectious Disease"/>
            <person name="Wu L."/>
            <person name="Ma J."/>
        </authorList>
    </citation>
    <scope>NUCLEOTIDE SEQUENCE [LARGE SCALE GENOMIC DNA]</scope>
    <source>
        <strain evidence="2 3">JCM 1405</strain>
    </source>
</reference>
<keyword evidence="1" id="KW-1133">Transmembrane helix</keyword>
<name>A0ABN1ISL7_9CLOT</name>
<accession>A0ABN1ISL7</accession>
<dbReference type="EMBL" id="BAAACF010000001">
    <property type="protein sequence ID" value="GAA0720200.1"/>
    <property type="molecule type" value="Genomic_DNA"/>
</dbReference>
<keyword evidence="1" id="KW-0472">Membrane</keyword>
<feature type="transmembrane region" description="Helical" evidence="1">
    <location>
        <begin position="12"/>
        <end position="30"/>
    </location>
</feature>
<keyword evidence="3" id="KW-1185">Reference proteome</keyword>
<sequence>MYKEVWKEYRKGFKFLIPFILVLVLFESVTDNFSFSPINFFGGSFSAFKDAAVNNLGQVSIGLLLGSLFYPFLMVVMKVLVNEGKVNYRESLKESTGLYLRYLALNIVTSAILIGIMLLGFLPIVMPLALILLTLVNALLIPCSAYLIYYHASIKEALKKGMLIGKKYFSEIFLLSISMIIIGTIILGIMSGIMSLANIDIKTNPAGNVLINLINVIIMTYLYMYIVAICKREEEIQGKILSY</sequence>